<accession>Q0ZNS5</accession>
<organism evidence="1">
    <name type="scientific">Saccharolobus islandicus</name>
    <name type="common">Sulfolobus islandicus</name>
    <dbReference type="NCBI Taxonomy" id="43080"/>
    <lineage>
        <taxon>Archaea</taxon>
        <taxon>Thermoproteota</taxon>
        <taxon>Thermoprotei</taxon>
        <taxon>Sulfolobales</taxon>
        <taxon>Sulfolobaceae</taxon>
        <taxon>Saccharolobus</taxon>
    </lineage>
</organism>
<proteinExistence type="predicted"/>
<name>Q0ZNS5_SACIS</name>
<reference evidence="1" key="1">
    <citation type="journal article" date="2006" name="Microbiology">
        <title>Two novel conjugative plasmids from a single strain of Sulfolobus.</title>
        <authorList>
            <person name="Erauso G."/>
            <person name="Stedman K.M."/>
            <person name="van de Werken H.J."/>
            <person name="Zillig W."/>
            <person name="van der Oost J."/>
        </authorList>
    </citation>
    <scope>NUCLEOTIDE SEQUENCE</scope>
    <source>
        <strain evidence="1">SOG2/4</strain>
        <plasmid evidence="1">pSOG1</plasmid>
    </source>
</reference>
<geneLocation type="plasmid" evidence="1">
    <name>pSOG1</name>
</geneLocation>
<dbReference type="AlphaFoldDB" id="Q0ZNS5"/>
<dbReference type="EMBL" id="DQ335583">
    <property type="protein sequence ID" value="ABE99641.1"/>
    <property type="molecule type" value="Genomic_DNA"/>
</dbReference>
<protein>
    <submittedName>
        <fullName evidence="1">Uncharacterized protein</fullName>
    </submittedName>
</protein>
<sequence length="55" mass="6270">MVILFPSPQERDFVTKKCDIQAGLTWSIDGPEVHWWTSIAPELLPRNSFAHGVTF</sequence>
<keyword evidence="1" id="KW-0614">Plasmid</keyword>
<evidence type="ECO:0000313" key="1">
    <source>
        <dbReference type="EMBL" id="ABE99641.1"/>
    </source>
</evidence>